<comment type="caution">
    <text evidence="2">The sequence shown here is derived from an EMBL/GenBank/DDBJ whole genome shotgun (WGS) entry which is preliminary data.</text>
</comment>
<keyword evidence="3" id="KW-1185">Reference proteome</keyword>
<dbReference type="AlphaFoldDB" id="A0AAX6E6F6"/>
<feature type="region of interest" description="Disordered" evidence="1">
    <location>
        <begin position="1"/>
        <end position="22"/>
    </location>
</feature>
<reference evidence="2" key="2">
    <citation type="submission" date="2023-04" db="EMBL/GenBank/DDBJ databases">
        <authorList>
            <person name="Bruccoleri R.E."/>
            <person name="Oakeley E.J."/>
            <person name="Faust A.-M."/>
            <person name="Dessus-Babus S."/>
            <person name="Altorfer M."/>
            <person name="Burckhardt D."/>
            <person name="Oertli M."/>
            <person name="Naumann U."/>
            <person name="Petersen F."/>
            <person name="Wong J."/>
        </authorList>
    </citation>
    <scope>NUCLEOTIDE SEQUENCE</scope>
    <source>
        <strain evidence="2">GSM-AAB239-AS_SAM_17_03QT</strain>
        <tissue evidence="2">Leaf</tissue>
    </source>
</reference>
<name>A0AAX6E6F6_IRIPA</name>
<protein>
    <submittedName>
        <fullName evidence="2">Uncharacterized protein</fullName>
    </submittedName>
</protein>
<evidence type="ECO:0000313" key="2">
    <source>
        <dbReference type="EMBL" id="KAJ6799697.1"/>
    </source>
</evidence>
<gene>
    <name evidence="2" type="ORF">M6B38_205800</name>
</gene>
<organism evidence="2 3">
    <name type="scientific">Iris pallida</name>
    <name type="common">Sweet iris</name>
    <dbReference type="NCBI Taxonomy" id="29817"/>
    <lineage>
        <taxon>Eukaryota</taxon>
        <taxon>Viridiplantae</taxon>
        <taxon>Streptophyta</taxon>
        <taxon>Embryophyta</taxon>
        <taxon>Tracheophyta</taxon>
        <taxon>Spermatophyta</taxon>
        <taxon>Magnoliopsida</taxon>
        <taxon>Liliopsida</taxon>
        <taxon>Asparagales</taxon>
        <taxon>Iridaceae</taxon>
        <taxon>Iridoideae</taxon>
        <taxon>Irideae</taxon>
        <taxon>Iris</taxon>
    </lineage>
</organism>
<evidence type="ECO:0000256" key="1">
    <source>
        <dbReference type="SAM" id="MobiDB-lite"/>
    </source>
</evidence>
<sequence>MASKGCTAVESRHRGARTSGGCWRSGGGCEWDDPKATGGHAAGRRSDSWRSGDQIWQRLVEDTGRWMSKLGHGSWPGLLSHSLLSFDVWLWQLGHVV</sequence>
<proteinExistence type="predicted"/>
<dbReference type="Proteomes" id="UP001140949">
    <property type="component" value="Unassembled WGS sequence"/>
</dbReference>
<reference evidence="2" key="1">
    <citation type="journal article" date="2023" name="GigaByte">
        <title>Genome assembly of the bearded iris, Iris pallida Lam.</title>
        <authorList>
            <person name="Bruccoleri R.E."/>
            <person name="Oakeley E.J."/>
            <person name="Faust A.M.E."/>
            <person name="Altorfer M."/>
            <person name="Dessus-Babus S."/>
            <person name="Burckhardt D."/>
            <person name="Oertli M."/>
            <person name="Naumann U."/>
            <person name="Petersen F."/>
            <person name="Wong J."/>
        </authorList>
    </citation>
    <scope>NUCLEOTIDE SEQUENCE</scope>
    <source>
        <strain evidence="2">GSM-AAB239-AS_SAM_17_03QT</strain>
    </source>
</reference>
<accession>A0AAX6E6F6</accession>
<evidence type="ECO:0000313" key="3">
    <source>
        <dbReference type="Proteomes" id="UP001140949"/>
    </source>
</evidence>
<dbReference type="EMBL" id="JANAVB010039418">
    <property type="protein sequence ID" value="KAJ6799697.1"/>
    <property type="molecule type" value="Genomic_DNA"/>
</dbReference>